<dbReference type="EMBL" id="MFTT01000035">
    <property type="protein sequence ID" value="OGI69005.1"/>
    <property type="molecule type" value="Genomic_DNA"/>
</dbReference>
<protein>
    <submittedName>
        <fullName evidence="1">Uncharacterized protein</fullName>
    </submittedName>
</protein>
<gene>
    <name evidence="1" type="ORF">A2824_02490</name>
</gene>
<evidence type="ECO:0000313" key="2">
    <source>
        <dbReference type="Proteomes" id="UP000178059"/>
    </source>
</evidence>
<accession>A0A1F6VHI2</accession>
<dbReference type="AlphaFoldDB" id="A0A1F6VHI2"/>
<reference evidence="1 2" key="1">
    <citation type="journal article" date="2016" name="Nat. Commun.">
        <title>Thousands of microbial genomes shed light on interconnected biogeochemical processes in an aquifer system.</title>
        <authorList>
            <person name="Anantharaman K."/>
            <person name="Brown C.T."/>
            <person name="Hug L.A."/>
            <person name="Sharon I."/>
            <person name="Castelle C.J."/>
            <person name="Probst A.J."/>
            <person name="Thomas B.C."/>
            <person name="Singh A."/>
            <person name="Wilkins M.J."/>
            <person name="Karaoz U."/>
            <person name="Brodie E.L."/>
            <person name="Williams K.H."/>
            <person name="Hubbard S.S."/>
            <person name="Banfield J.F."/>
        </authorList>
    </citation>
    <scope>NUCLEOTIDE SEQUENCE [LARGE SCALE GENOMIC DNA]</scope>
</reference>
<organism evidence="1 2">
    <name type="scientific">Candidatus Nomurabacteria bacterium RIFCSPHIGHO2_01_FULL_42_16</name>
    <dbReference type="NCBI Taxonomy" id="1801743"/>
    <lineage>
        <taxon>Bacteria</taxon>
        <taxon>Candidatus Nomuraibacteriota</taxon>
    </lineage>
</organism>
<evidence type="ECO:0000313" key="1">
    <source>
        <dbReference type="EMBL" id="OGI69005.1"/>
    </source>
</evidence>
<sequence>MHNFKSGKPGDNDLCRAICVDYFLAKHKKPKQDLRKLWENIVESYWSIYRSEHCSLANFLLEMKDVRENLKKNKVIREAEQKKNTEPDGQRSAG</sequence>
<name>A0A1F6VHI2_9BACT</name>
<proteinExistence type="predicted"/>
<comment type="caution">
    <text evidence="1">The sequence shown here is derived from an EMBL/GenBank/DDBJ whole genome shotgun (WGS) entry which is preliminary data.</text>
</comment>
<dbReference type="Proteomes" id="UP000178059">
    <property type="component" value="Unassembled WGS sequence"/>
</dbReference>